<proteinExistence type="predicted"/>
<evidence type="ECO:0000313" key="6">
    <source>
        <dbReference type="Proteomes" id="UP000288028"/>
    </source>
</evidence>
<evidence type="ECO:0000313" key="5">
    <source>
        <dbReference type="EMBL" id="RSU16205.1"/>
    </source>
</evidence>
<evidence type="ECO:0000256" key="1">
    <source>
        <dbReference type="ARBA" id="ARBA00022741"/>
    </source>
</evidence>
<dbReference type="GO" id="GO:0005524">
    <property type="term" value="F:ATP binding"/>
    <property type="evidence" value="ECO:0007669"/>
    <property type="project" value="UniProtKB-KW"/>
</dbReference>
<dbReference type="NCBIfam" id="NF000355">
    <property type="entry name" value="ribo_prot_ABC_F"/>
    <property type="match status" value="1"/>
</dbReference>
<dbReference type="PROSITE" id="PS50893">
    <property type="entry name" value="ABC_TRANSPORTER_2"/>
    <property type="match status" value="2"/>
</dbReference>
<dbReference type="SUPFAM" id="SSF52540">
    <property type="entry name" value="P-loop containing nucleoside triphosphate hydrolases"/>
    <property type="match status" value="2"/>
</dbReference>
<dbReference type="OrthoDB" id="9762369at2"/>
<reference evidence="5 6" key="1">
    <citation type="submission" date="2017-05" db="EMBL/GenBank/DDBJ databases">
        <title>Vagococcus spp. assemblies.</title>
        <authorList>
            <person name="Gulvik C.A."/>
        </authorList>
    </citation>
    <scope>NUCLEOTIDE SEQUENCE [LARGE SCALE GENOMIC DNA]</scope>
    <source>
        <strain evidence="5 6">SS1714</strain>
    </source>
</reference>
<dbReference type="PANTHER" id="PTHR42855">
    <property type="entry name" value="ABC TRANSPORTER ATP-BINDING SUBUNIT"/>
    <property type="match status" value="1"/>
</dbReference>
<comment type="caution">
    <text evidence="5">The sequence shown here is derived from an EMBL/GenBank/DDBJ whole genome shotgun (WGS) entry which is preliminary data.</text>
</comment>
<dbReference type="InterPro" id="IPR003439">
    <property type="entry name" value="ABC_transporter-like_ATP-bd"/>
</dbReference>
<dbReference type="InterPro" id="IPR051309">
    <property type="entry name" value="ABCF_ATPase"/>
</dbReference>
<feature type="coiled-coil region" evidence="3">
    <location>
        <begin position="270"/>
        <end position="297"/>
    </location>
</feature>
<dbReference type="RefSeq" id="WP_126792376.1">
    <property type="nucleotide sequence ID" value="NZ_CP060720.1"/>
</dbReference>
<dbReference type="GO" id="GO:0016887">
    <property type="term" value="F:ATP hydrolysis activity"/>
    <property type="evidence" value="ECO:0007669"/>
    <property type="project" value="InterPro"/>
</dbReference>
<dbReference type="InterPro" id="IPR027417">
    <property type="entry name" value="P-loop_NTPase"/>
</dbReference>
<dbReference type="CDD" id="cd03221">
    <property type="entry name" value="ABCF_EF-3"/>
    <property type="match status" value="2"/>
</dbReference>
<dbReference type="PANTHER" id="PTHR42855:SF2">
    <property type="entry name" value="DRUG RESISTANCE ABC TRANSPORTER,ATP-BINDING PROTEIN"/>
    <property type="match status" value="1"/>
</dbReference>
<keyword evidence="1" id="KW-0547">Nucleotide-binding</keyword>
<evidence type="ECO:0000256" key="3">
    <source>
        <dbReference type="SAM" id="Coils"/>
    </source>
</evidence>
<keyword evidence="3" id="KW-0175">Coiled coil</keyword>
<keyword evidence="2" id="KW-0067">ATP-binding</keyword>
<dbReference type="AlphaFoldDB" id="A0A430B7B8"/>
<evidence type="ECO:0000259" key="4">
    <source>
        <dbReference type="PROSITE" id="PS50893"/>
    </source>
</evidence>
<dbReference type="GeneID" id="95581295"/>
<dbReference type="Proteomes" id="UP000288028">
    <property type="component" value="Unassembled WGS sequence"/>
</dbReference>
<organism evidence="5 6">
    <name type="scientific">Vagococcus carniphilus</name>
    <dbReference type="NCBI Taxonomy" id="218144"/>
    <lineage>
        <taxon>Bacteria</taxon>
        <taxon>Bacillati</taxon>
        <taxon>Bacillota</taxon>
        <taxon>Bacilli</taxon>
        <taxon>Lactobacillales</taxon>
        <taxon>Enterococcaceae</taxon>
        <taxon>Vagococcus</taxon>
    </lineage>
</organism>
<evidence type="ECO:0000256" key="2">
    <source>
        <dbReference type="ARBA" id="ARBA00022840"/>
    </source>
</evidence>
<dbReference type="PROSITE" id="PS00211">
    <property type="entry name" value="ABC_TRANSPORTER_1"/>
    <property type="match status" value="1"/>
</dbReference>
<feature type="domain" description="ABC transporter" evidence="4">
    <location>
        <begin position="313"/>
        <end position="499"/>
    </location>
</feature>
<accession>A0A430B7B8</accession>
<dbReference type="EMBL" id="NGKB01000003">
    <property type="protein sequence ID" value="RSU16205.1"/>
    <property type="molecule type" value="Genomic_DNA"/>
</dbReference>
<dbReference type="InterPro" id="IPR003593">
    <property type="entry name" value="AAA+_ATPase"/>
</dbReference>
<sequence length="499" mass="57273">MSTIEIKNLSFSYDDAGLTLFDQVNLNIDTNWKLGLIGRNGRGKTTFFNILQNELPFSGSINHQMSFSYFPQSILDKEKMTYEIIDDLNSGEIWEVERELTLLGTDTDILWRPFSSLSGGEQTKILLAVLFSKKDLFPLIDEPTNHLDASGRKQVASYLKSKKTGFIVISHDRLFIDEICDHILAIDKNQITISQGNYSSYHFQKQRQDESEKDKNEKLKKEVDRLKQTAVKKADWAHSREGDKYGSANVKNSGAIGDTGFIGARAARTMKKSKNLLHRMDKEIEEKEKLLKNIEYIDPLKMNYQASHQKNLLIAEDFSLSYDGIDLFKPISFDIKQGERVAIVGPNGVGKTSFIKALLGNFNGEMSGTLNHPNQNEWSLVKQNYEVNEGYLKDFCVTHSLDYQTFLSNLKKLGLERELFNNKIEQMSMGQRKKVEIAKSLTMEASFYLWDEPLNYLDIFNYEQLEEIILLTKPTMLFIEHDKAFIDTVSTKIIELERI</sequence>
<dbReference type="Gene3D" id="3.40.50.300">
    <property type="entry name" value="P-loop containing nucleotide triphosphate hydrolases"/>
    <property type="match status" value="2"/>
</dbReference>
<name>A0A430B7B8_9ENTE</name>
<dbReference type="InterPro" id="IPR017871">
    <property type="entry name" value="ABC_transporter-like_CS"/>
</dbReference>
<feature type="domain" description="ABC transporter" evidence="4">
    <location>
        <begin position="4"/>
        <end position="213"/>
    </location>
</feature>
<gene>
    <name evidence="5" type="ORF">CBF28_04520</name>
</gene>
<protein>
    <submittedName>
        <fullName evidence="5">ABC-F type ribosomal protection protein</fullName>
    </submittedName>
</protein>
<dbReference type="SMART" id="SM00382">
    <property type="entry name" value="AAA"/>
    <property type="match status" value="2"/>
</dbReference>
<keyword evidence="6" id="KW-1185">Reference proteome</keyword>
<dbReference type="Pfam" id="PF00005">
    <property type="entry name" value="ABC_tran"/>
    <property type="match status" value="2"/>
</dbReference>